<gene>
    <name evidence="4" type="ORF">KUTeg_010695</name>
</gene>
<dbReference type="InterPro" id="IPR011061">
    <property type="entry name" value="Hirudin/antistatin"/>
</dbReference>
<evidence type="ECO:0000313" key="4">
    <source>
        <dbReference type="EMBL" id="KAJ8311340.1"/>
    </source>
</evidence>
<evidence type="ECO:0000256" key="1">
    <source>
        <dbReference type="ARBA" id="ARBA00022690"/>
    </source>
</evidence>
<keyword evidence="1" id="KW-0646">Protease inhibitor</keyword>
<keyword evidence="5" id="KW-1185">Reference proteome</keyword>
<reference evidence="4 5" key="1">
    <citation type="submission" date="2022-12" db="EMBL/GenBank/DDBJ databases">
        <title>Chromosome-level genome of Tegillarca granosa.</title>
        <authorList>
            <person name="Kim J."/>
        </authorList>
    </citation>
    <scope>NUCLEOTIDE SEQUENCE [LARGE SCALE GENOMIC DNA]</scope>
    <source>
        <strain evidence="4">Teg-2019</strain>
        <tissue evidence="4">Adductor muscle</tissue>
    </source>
</reference>
<dbReference type="Gene3D" id="2.10.22.10">
    <property type="entry name" value="Antistasin, domain 1"/>
    <property type="match status" value="1"/>
</dbReference>
<dbReference type="Pfam" id="PF02822">
    <property type="entry name" value="Antistasin"/>
    <property type="match status" value="1"/>
</dbReference>
<evidence type="ECO:0000256" key="2">
    <source>
        <dbReference type="ARBA" id="ARBA00022900"/>
    </source>
</evidence>
<sequence length="166" mass="17385">MIIMNIHLYCFTCISGPINPMAMVFGSGSMLGGGSGSPFLGGMGSFPNPMGGSGSGMSSQTQTTTEKSNCDPAPYTCPVPPPWCQRLVDLEGCVKCYCGQHATQLSHTTEMTSPKTTTTTTTPPLGMSCLANFMCTLTCDNGYKTADDGCPMCECIGDVPQMAQSM</sequence>
<organism evidence="4 5">
    <name type="scientific">Tegillarca granosa</name>
    <name type="common">Malaysian cockle</name>
    <name type="synonym">Anadara granosa</name>
    <dbReference type="NCBI Taxonomy" id="220873"/>
    <lineage>
        <taxon>Eukaryota</taxon>
        <taxon>Metazoa</taxon>
        <taxon>Spiralia</taxon>
        <taxon>Lophotrochozoa</taxon>
        <taxon>Mollusca</taxon>
        <taxon>Bivalvia</taxon>
        <taxon>Autobranchia</taxon>
        <taxon>Pteriomorphia</taxon>
        <taxon>Arcoida</taxon>
        <taxon>Arcoidea</taxon>
        <taxon>Arcidae</taxon>
        <taxon>Tegillarca</taxon>
    </lineage>
</organism>
<evidence type="ECO:0000313" key="5">
    <source>
        <dbReference type="Proteomes" id="UP001217089"/>
    </source>
</evidence>
<accession>A0ABQ9F707</accession>
<dbReference type="SUPFAM" id="SSF57262">
    <property type="entry name" value="Leech antihemostatic proteins"/>
    <property type="match status" value="1"/>
</dbReference>
<comment type="caution">
    <text evidence="4">The sequence shown here is derived from an EMBL/GenBank/DDBJ whole genome shotgun (WGS) entry which is preliminary data.</text>
</comment>
<dbReference type="EMBL" id="JARBDR010000496">
    <property type="protein sequence ID" value="KAJ8311340.1"/>
    <property type="molecule type" value="Genomic_DNA"/>
</dbReference>
<protein>
    <recommendedName>
        <fullName evidence="3">Antistasin-like domain-containing protein</fullName>
    </recommendedName>
</protein>
<evidence type="ECO:0000259" key="3">
    <source>
        <dbReference type="Pfam" id="PF02822"/>
    </source>
</evidence>
<dbReference type="InterPro" id="IPR004094">
    <property type="entry name" value="Antistasin-like"/>
</dbReference>
<feature type="domain" description="Antistasin-like" evidence="3">
    <location>
        <begin position="129"/>
        <end position="155"/>
    </location>
</feature>
<dbReference type="Proteomes" id="UP001217089">
    <property type="component" value="Unassembled WGS sequence"/>
</dbReference>
<keyword evidence="2" id="KW-0722">Serine protease inhibitor</keyword>
<proteinExistence type="predicted"/>
<name>A0ABQ9F707_TEGGR</name>